<gene>
    <name evidence="2" type="ORF">ABGN05_02775</name>
</gene>
<evidence type="ECO:0000313" key="2">
    <source>
        <dbReference type="EMBL" id="MEX0404581.1"/>
    </source>
</evidence>
<feature type="transmembrane region" description="Helical" evidence="1">
    <location>
        <begin position="43"/>
        <end position="68"/>
    </location>
</feature>
<dbReference type="RefSeq" id="WP_367952464.1">
    <property type="nucleotide sequence ID" value="NZ_JBDPGJ010000001.1"/>
</dbReference>
<protein>
    <submittedName>
        <fullName evidence="2">Uncharacterized protein</fullName>
    </submittedName>
</protein>
<reference evidence="2 3" key="1">
    <citation type="submission" date="2024-05" db="EMBL/GenBank/DDBJ databases">
        <authorList>
            <person name="Jiang F."/>
        </authorList>
    </citation>
    <scope>NUCLEOTIDE SEQUENCE [LARGE SCALE GENOMIC DNA]</scope>
    <source>
        <strain evidence="2 3">LZ166</strain>
    </source>
</reference>
<accession>A0ABV3SFA8</accession>
<keyword evidence="1" id="KW-1133">Transmembrane helix</keyword>
<keyword evidence="1" id="KW-0472">Membrane</keyword>
<proteinExistence type="predicted"/>
<sequence>MERLDKNPFGTETRSAAAFGFNPHGARAAAIAQQSAPGELRRAAFTLALALYPLIGSVTIVLAAVMLAGGANAG</sequence>
<name>A0ABV3SFA8_9HYPH</name>
<organism evidence="2 3">
    <name type="scientific">Aquibium pacificus</name>
    <dbReference type="NCBI Taxonomy" id="3153579"/>
    <lineage>
        <taxon>Bacteria</taxon>
        <taxon>Pseudomonadati</taxon>
        <taxon>Pseudomonadota</taxon>
        <taxon>Alphaproteobacteria</taxon>
        <taxon>Hyphomicrobiales</taxon>
        <taxon>Phyllobacteriaceae</taxon>
        <taxon>Aquibium</taxon>
    </lineage>
</organism>
<dbReference type="Proteomes" id="UP001556692">
    <property type="component" value="Unassembled WGS sequence"/>
</dbReference>
<comment type="caution">
    <text evidence="2">The sequence shown here is derived from an EMBL/GenBank/DDBJ whole genome shotgun (WGS) entry which is preliminary data.</text>
</comment>
<evidence type="ECO:0000313" key="3">
    <source>
        <dbReference type="Proteomes" id="UP001556692"/>
    </source>
</evidence>
<keyword evidence="1" id="KW-0812">Transmembrane</keyword>
<dbReference type="EMBL" id="JBDPGJ010000001">
    <property type="protein sequence ID" value="MEX0404581.1"/>
    <property type="molecule type" value="Genomic_DNA"/>
</dbReference>
<evidence type="ECO:0000256" key="1">
    <source>
        <dbReference type="SAM" id="Phobius"/>
    </source>
</evidence>
<keyword evidence="3" id="KW-1185">Reference proteome</keyword>